<keyword evidence="2" id="KW-0963">Cytoplasm</keyword>
<comment type="similarity">
    <text evidence="8">Belongs to the REI1 family.</text>
</comment>
<dbReference type="PANTHER" id="PTHR13182">
    <property type="entry name" value="ZINC FINGER PROTEIN 622"/>
    <property type="match status" value="1"/>
</dbReference>
<dbReference type="InParanoid" id="A0A0V0QEL8"/>
<evidence type="ECO:0000256" key="5">
    <source>
        <dbReference type="ARBA" id="ARBA00022737"/>
    </source>
</evidence>
<comment type="subcellular location">
    <subcellularLocation>
        <location evidence="1">Cytoplasm</location>
    </subcellularLocation>
</comment>
<proteinExistence type="inferred from homology"/>
<dbReference type="GO" id="GO:0003676">
    <property type="term" value="F:nucleic acid binding"/>
    <property type="evidence" value="ECO:0007669"/>
    <property type="project" value="InterPro"/>
</dbReference>
<dbReference type="EMBL" id="LDAU01000183">
    <property type="protein sequence ID" value="KRX00673.1"/>
    <property type="molecule type" value="Genomic_DNA"/>
</dbReference>
<dbReference type="InterPro" id="IPR003604">
    <property type="entry name" value="Matrin/U1-like-C_Znf_C2H2"/>
</dbReference>
<feature type="compositionally biased region" description="Low complexity" evidence="10">
    <location>
        <begin position="111"/>
        <end position="122"/>
    </location>
</feature>
<dbReference type="InterPro" id="IPR022755">
    <property type="entry name" value="Znf_C2H2_jaz"/>
</dbReference>
<dbReference type="Gene3D" id="3.30.160.60">
    <property type="entry name" value="Classic Zinc Finger"/>
    <property type="match status" value="1"/>
</dbReference>
<dbReference type="InterPro" id="IPR041661">
    <property type="entry name" value="ZN622/Rei1/Reh1_Znf-C2H2"/>
</dbReference>
<evidence type="ECO:0000256" key="3">
    <source>
        <dbReference type="ARBA" id="ARBA00022517"/>
    </source>
</evidence>
<name>A0A0V0QEL8_PSEPJ</name>
<dbReference type="GO" id="GO:0005737">
    <property type="term" value="C:cytoplasm"/>
    <property type="evidence" value="ECO:0007669"/>
    <property type="project" value="UniProtKB-SubCell"/>
</dbReference>
<feature type="region of interest" description="Disordered" evidence="10">
    <location>
        <begin position="98"/>
        <end position="129"/>
    </location>
</feature>
<dbReference type="Proteomes" id="UP000054937">
    <property type="component" value="Unassembled WGS sequence"/>
</dbReference>
<evidence type="ECO:0000256" key="6">
    <source>
        <dbReference type="ARBA" id="ARBA00022771"/>
    </source>
</evidence>
<dbReference type="AlphaFoldDB" id="A0A0V0QEL8"/>
<keyword evidence="3" id="KW-0690">Ribosome biogenesis</keyword>
<feature type="compositionally biased region" description="Basic and acidic residues" evidence="10">
    <location>
        <begin position="100"/>
        <end position="109"/>
    </location>
</feature>
<dbReference type="InterPro" id="IPR040025">
    <property type="entry name" value="Znf622/Rei1/Reh1"/>
</dbReference>
<organism evidence="12 13">
    <name type="scientific">Pseudocohnilembus persalinus</name>
    <name type="common">Ciliate</name>
    <dbReference type="NCBI Taxonomy" id="266149"/>
    <lineage>
        <taxon>Eukaryota</taxon>
        <taxon>Sar</taxon>
        <taxon>Alveolata</taxon>
        <taxon>Ciliophora</taxon>
        <taxon>Intramacronucleata</taxon>
        <taxon>Oligohymenophorea</taxon>
        <taxon>Scuticociliatia</taxon>
        <taxon>Philasterida</taxon>
        <taxon>Pseudocohnilembidae</taxon>
        <taxon>Pseudocohnilembus</taxon>
    </lineage>
</organism>
<dbReference type="PANTHER" id="PTHR13182:SF8">
    <property type="entry name" value="CYTOPLASMIC 60S SUBUNIT BIOGENESIS FACTOR ZNF622"/>
    <property type="match status" value="1"/>
</dbReference>
<keyword evidence="4" id="KW-0479">Metal-binding</keyword>
<feature type="compositionally biased region" description="Basic and acidic residues" evidence="10">
    <location>
        <begin position="253"/>
        <end position="272"/>
    </location>
</feature>
<dbReference type="Pfam" id="PF12171">
    <property type="entry name" value="zf-C2H2_jaz"/>
    <property type="match status" value="1"/>
</dbReference>
<dbReference type="SMART" id="SM00355">
    <property type="entry name" value="ZnF_C2H2"/>
    <property type="match status" value="4"/>
</dbReference>
<dbReference type="InterPro" id="IPR036236">
    <property type="entry name" value="Znf_C2H2_sf"/>
</dbReference>
<dbReference type="OMA" id="DPRCCFM"/>
<dbReference type="GO" id="GO:0030687">
    <property type="term" value="C:preribosome, large subunit precursor"/>
    <property type="evidence" value="ECO:0007669"/>
    <property type="project" value="TreeGrafter"/>
</dbReference>
<dbReference type="InterPro" id="IPR013087">
    <property type="entry name" value="Znf_C2H2_type"/>
</dbReference>
<evidence type="ECO:0000313" key="13">
    <source>
        <dbReference type="Proteomes" id="UP000054937"/>
    </source>
</evidence>
<evidence type="ECO:0000256" key="8">
    <source>
        <dbReference type="ARBA" id="ARBA00034126"/>
    </source>
</evidence>
<evidence type="ECO:0000256" key="10">
    <source>
        <dbReference type="SAM" id="MobiDB-lite"/>
    </source>
</evidence>
<accession>A0A0V0QEL8</accession>
<dbReference type="SMART" id="SM00451">
    <property type="entry name" value="ZnF_U1"/>
    <property type="match status" value="2"/>
</dbReference>
<evidence type="ECO:0000256" key="4">
    <source>
        <dbReference type="ARBA" id="ARBA00022723"/>
    </source>
</evidence>
<gene>
    <name evidence="12" type="ORF">PPERSA_00900</name>
</gene>
<keyword evidence="7" id="KW-0862">Zinc</keyword>
<evidence type="ECO:0000256" key="1">
    <source>
        <dbReference type="ARBA" id="ARBA00004496"/>
    </source>
</evidence>
<evidence type="ECO:0000259" key="11">
    <source>
        <dbReference type="PROSITE" id="PS50157"/>
    </source>
</evidence>
<evidence type="ECO:0000313" key="12">
    <source>
        <dbReference type="EMBL" id="KRX00673.1"/>
    </source>
</evidence>
<evidence type="ECO:0000256" key="2">
    <source>
        <dbReference type="ARBA" id="ARBA00022490"/>
    </source>
</evidence>
<feature type="compositionally biased region" description="Acidic residues" evidence="10">
    <location>
        <begin position="273"/>
        <end position="301"/>
    </location>
</feature>
<feature type="compositionally biased region" description="Basic and acidic residues" evidence="10">
    <location>
        <begin position="302"/>
        <end position="311"/>
    </location>
</feature>
<dbReference type="OrthoDB" id="19329at2759"/>
<evidence type="ECO:0000256" key="7">
    <source>
        <dbReference type="ARBA" id="ARBA00022833"/>
    </source>
</evidence>
<dbReference type="Pfam" id="PF12756">
    <property type="entry name" value="zf-C2H2_2"/>
    <property type="match status" value="1"/>
</dbReference>
<sequence>MEIAISTDTLLCSSCLLGFESQSEYKQHYATKFHQYNIKRKLINLSPITLEQYEERLNQFSQKSQQQKDTNFKARKNYCETCGKAFGNENTFKNHMLSKKHQENEEKKSVKSQTLSKQSSQSNIYQKTSQRSTLNDQSICLFCDDKKPDIEINLIHMEKKHGFFIPEKKYVSDMKGLLKYLAEKINIGLLCIECENKGYKDFKTPEALKTHMIDKGHCFMNTKTFQEYAAFYDFSVNKEGGQIDEKEEEQEVEQEKDLKQKKKDESLEKSEENQDDEWEDEESEDDEQEEEESEQQDENITEQEKKNKKEQEKKFLKNYKKLNLQRIANFQINHMGEVELLDQGKTLGHRKYKQQYNTYYRNRADPLRGLKSILGDSYAKTRQVMIANKINQIALANKFERQQGFRKQELQDFKHKFRDNRYKLWQVHTFYNQT</sequence>
<reference evidence="12 13" key="1">
    <citation type="journal article" date="2015" name="Sci. Rep.">
        <title>Genome of the facultative scuticociliatosis pathogen Pseudocohnilembus persalinus provides insight into its virulence through horizontal gene transfer.</title>
        <authorList>
            <person name="Xiong J."/>
            <person name="Wang G."/>
            <person name="Cheng J."/>
            <person name="Tian M."/>
            <person name="Pan X."/>
            <person name="Warren A."/>
            <person name="Jiang C."/>
            <person name="Yuan D."/>
            <person name="Miao W."/>
        </authorList>
    </citation>
    <scope>NUCLEOTIDE SEQUENCE [LARGE SCALE GENOMIC DNA]</scope>
    <source>
        <strain evidence="12">36N120E</strain>
    </source>
</reference>
<dbReference type="SUPFAM" id="SSF57667">
    <property type="entry name" value="beta-beta-alpha zinc fingers"/>
    <property type="match status" value="2"/>
</dbReference>
<dbReference type="GO" id="GO:0042273">
    <property type="term" value="P:ribosomal large subunit biogenesis"/>
    <property type="evidence" value="ECO:0007669"/>
    <property type="project" value="UniProtKB-ARBA"/>
</dbReference>
<feature type="region of interest" description="Disordered" evidence="10">
    <location>
        <begin position="242"/>
        <end position="311"/>
    </location>
</feature>
<dbReference type="PROSITE" id="PS50157">
    <property type="entry name" value="ZINC_FINGER_C2H2_2"/>
    <property type="match status" value="1"/>
</dbReference>
<dbReference type="GO" id="GO:0008270">
    <property type="term" value="F:zinc ion binding"/>
    <property type="evidence" value="ECO:0007669"/>
    <property type="project" value="UniProtKB-KW"/>
</dbReference>
<comment type="caution">
    <text evidence="12">The sequence shown here is derived from an EMBL/GenBank/DDBJ whole genome shotgun (WGS) entry which is preliminary data.</text>
</comment>
<keyword evidence="13" id="KW-1185">Reference proteome</keyword>
<dbReference type="PROSITE" id="PS00028">
    <property type="entry name" value="ZINC_FINGER_C2H2_1"/>
    <property type="match status" value="2"/>
</dbReference>
<protein>
    <recommendedName>
        <fullName evidence="11">C2H2-type domain-containing protein</fullName>
    </recommendedName>
</protein>
<keyword evidence="6 9" id="KW-0863">Zinc-finger</keyword>
<feature type="domain" description="C2H2-type" evidence="11">
    <location>
        <begin position="77"/>
        <end position="106"/>
    </location>
</feature>
<evidence type="ECO:0000256" key="9">
    <source>
        <dbReference type="PROSITE-ProRule" id="PRU00042"/>
    </source>
</evidence>
<keyword evidence="5" id="KW-0677">Repeat</keyword>